<evidence type="ECO:0000256" key="4">
    <source>
        <dbReference type="ARBA" id="ARBA00022884"/>
    </source>
</evidence>
<dbReference type="SMART" id="SM00651">
    <property type="entry name" value="Sm"/>
    <property type="match status" value="1"/>
</dbReference>
<keyword evidence="4 6" id="KW-0694">RNA-binding</keyword>
<dbReference type="PANTHER" id="PTHR15588">
    <property type="entry name" value="LSM1"/>
    <property type="match status" value="1"/>
</dbReference>
<evidence type="ECO:0000256" key="6">
    <source>
        <dbReference type="RuleBase" id="RU365047"/>
    </source>
</evidence>
<evidence type="ECO:0000313" key="9">
    <source>
        <dbReference type="Proteomes" id="UP000030754"/>
    </source>
</evidence>
<evidence type="ECO:0000256" key="1">
    <source>
        <dbReference type="ARBA" id="ARBA00006850"/>
    </source>
</evidence>
<dbReference type="PANTHER" id="PTHR15588:SF8">
    <property type="entry name" value="U6 SNRNA-ASSOCIATED SM-LIKE PROTEIN LSM1"/>
    <property type="match status" value="1"/>
</dbReference>
<dbReference type="Pfam" id="PF01423">
    <property type="entry name" value="LSM"/>
    <property type="match status" value="1"/>
</dbReference>
<keyword evidence="3 6" id="KW-0507">mRNA processing</keyword>
<protein>
    <recommendedName>
        <fullName evidence="6">U6 snRNA-associated Sm-like protein LSm1</fullName>
    </recommendedName>
</protein>
<organism evidence="8 9">
    <name type="scientific">Eimeria necatrix</name>
    <dbReference type="NCBI Taxonomy" id="51315"/>
    <lineage>
        <taxon>Eukaryota</taxon>
        <taxon>Sar</taxon>
        <taxon>Alveolata</taxon>
        <taxon>Apicomplexa</taxon>
        <taxon>Conoidasida</taxon>
        <taxon>Coccidia</taxon>
        <taxon>Eucoccidiorida</taxon>
        <taxon>Eimeriorina</taxon>
        <taxon>Eimeriidae</taxon>
        <taxon>Eimeria</taxon>
    </lineage>
</organism>
<dbReference type="GO" id="GO:0003729">
    <property type="term" value="F:mRNA binding"/>
    <property type="evidence" value="ECO:0007669"/>
    <property type="project" value="TreeGrafter"/>
</dbReference>
<dbReference type="AlphaFoldDB" id="U6MNI2"/>
<dbReference type="InterPro" id="IPR044642">
    <property type="entry name" value="PTHR15588"/>
</dbReference>
<dbReference type="SUPFAM" id="SSF50182">
    <property type="entry name" value="Sm-like ribonucleoproteins"/>
    <property type="match status" value="1"/>
</dbReference>
<reference evidence="8" key="2">
    <citation type="submission" date="2013-10" db="EMBL/GenBank/DDBJ databases">
        <authorList>
            <person name="Aslett M."/>
        </authorList>
    </citation>
    <scope>NUCLEOTIDE SEQUENCE [LARGE SCALE GENOMIC DNA]</scope>
    <source>
        <strain evidence="8">Houghton</strain>
    </source>
</reference>
<dbReference type="Gene3D" id="2.30.30.100">
    <property type="match status" value="1"/>
</dbReference>
<dbReference type="GO" id="GO:0000290">
    <property type="term" value="P:deadenylation-dependent decapping of nuclear-transcribed mRNA"/>
    <property type="evidence" value="ECO:0007669"/>
    <property type="project" value="TreeGrafter"/>
</dbReference>
<dbReference type="Proteomes" id="UP000030754">
    <property type="component" value="Unassembled WGS sequence"/>
</dbReference>
<sequence>MDPEMEFRQHLADQQQRVATNDSTAANNYDEFQPNSSPNWITSLEEELDKKILVILRDGKNLIGVLRSFDQFGNLMLEGCVHRIIVNTFYNDVYQGVMIIRGENILLFGALDESKPNPLESRPLWEVLEMHEEQEKYENRRRRNLRRLGDFLYGYDLPDE</sequence>
<gene>
    <name evidence="6" type="primary">LSM1</name>
    <name evidence="8" type="ORF">ENH_00075460</name>
</gene>
<dbReference type="InterPro" id="IPR001163">
    <property type="entry name" value="Sm_dom_euk/arc"/>
</dbReference>
<dbReference type="PROSITE" id="PS52002">
    <property type="entry name" value="SM"/>
    <property type="match status" value="1"/>
</dbReference>
<accession>U6MNI2</accession>
<dbReference type="GeneID" id="25477676"/>
<name>U6MNI2_9EIME</name>
<comment type="subcellular location">
    <subcellularLocation>
        <location evidence="6">Cytoplasm</location>
    </subcellularLocation>
    <subcellularLocation>
        <location evidence="6">Cytoplasm</location>
        <location evidence="6">P-body</location>
    </subcellularLocation>
</comment>
<evidence type="ECO:0000256" key="5">
    <source>
        <dbReference type="ARBA" id="ARBA00023274"/>
    </source>
</evidence>
<reference evidence="8" key="1">
    <citation type="submission" date="2013-10" db="EMBL/GenBank/DDBJ databases">
        <title>Genomic analysis of the causative agents of coccidiosis in chickens.</title>
        <authorList>
            <person name="Reid A.J."/>
            <person name="Blake D."/>
            <person name="Billington K."/>
            <person name="Browne H."/>
            <person name="Dunn M."/>
            <person name="Hung S."/>
            <person name="Kawahara F."/>
            <person name="Miranda-Saavedra D."/>
            <person name="Mourier T."/>
            <person name="Nagra H."/>
            <person name="Otto T.D."/>
            <person name="Rawlings N."/>
            <person name="Sanchez A."/>
            <person name="Sanders M."/>
            <person name="Subramaniam C."/>
            <person name="Tay Y."/>
            <person name="Dear P."/>
            <person name="Doerig C."/>
            <person name="Gruber A."/>
            <person name="Parkinson J."/>
            <person name="Shirley M."/>
            <person name="Wan K.L."/>
            <person name="Berriman M."/>
            <person name="Tomley F."/>
            <person name="Pain A."/>
        </authorList>
    </citation>
    <scope>NUCLEOTIDE SEQUENCE [LARGE SCALE GENOMIC DNA]</scope>
    <source>
        <strain evidence="8">Houghton</strain>
    </source>
</reference>
<dbReference type="GO" id="GO:0000932">
    <property type="term" value="C:P-body"/>
    <property type="evidence" value="ECO:0007669"/>
    <property type="project" value="UniProtKB-SubCell"/>
</dbReference>
<comment type="function">
    <text evidence="6">Probably involved with other LSm subunits in the general process of degradation of mRNAs.</text>
</comment>
<dbReference type="EMBL" id="HG722984">
    <property type="protein sequence ID" value="CDJ64623.1"/>
    <property type="molecule type" value="Genomic_DNA"/>
</dbReference>
<comment type="similarity">
    <text evidence="1 6">Belongs to the snRNP Sm proteins family.</text>
</comment>
<keyword evidence="5 6" id="KW-0687">Ribonucleoprotein</keyword>
<dbReference type="InterPro" id="IPR010920">
    <property type="entry name" value="LSM_dom_sf"/>
</dbReference>
<evidence type="ECO:0000256" key="3">
    <source>
        <dbReference type="ARBA" id="ARBA00022664"/>
    </source>
</evidence>
<feature type="domain" description="Sm" evidence="7">
    <location>
        <begin position="39"/>
        <end position="114"/>
    </location>
</feature>
<dbReference type="InterPro" id="IPR047575">
    <property type="entry name" value="Sm"/>
</dbReference>
<comment type="subunit">
    <text evidence="6">LSm subunits form a heteromer with a donut shape.</text>
</comment>
<dbReference type="CDD" id="cd01728">
    <property type="entry name" value="LSm1"/>
    <property type="match status" value="1"/>
</dbReference>
<proteinExistence type="inferred from homology"/>
<dbReference type="GO" id="GO:1990904">
    <property type="term" value="C:ribonucleoprotein complex"/>
    <property type="evidence" value="ECO:0007669"/>
    <property type="project" value="UniProtKB-KW"/>
</dbReference>
<evidence type="ECO:0000313" key="8">
    <source>
        <dbReference type="EMBL" id="CDJ64623.1"/>
    </source>
</evidence>
<dbReference type="OrthoDB" id="422364at2759"/>
<dbReference type="InterPro" id="IPR034104">
    <property type="entry name" value="Lsm1"/>
</dbReference>
<dbReference type="VEuPathDB" id="ToxoDB:ENH_00075460"/>
<keyword evidence="2 6" id="KW-0963">Cytoplasm</keyword>
<dbReference type="GO" id="GO:0006397">
    <property type="term" value="P:mRNA processing"/>
    <property type="evidence" value="ECO:0007669"/>
    <property type="project" value="UniProtKB-UniRule"/>
</dbReference>
<evidence type="ECO:0000256" key="2">
    <source>
        <dbReference type="ARBA" id="ARBA00022490"/>
    </source>
</evidence>
<keyword evidence="9" id="KW-1185">Reference proteome</keyword>
<dbReference type="GO" id="GO:1990726">
    <property type="term" value="C:Lsm1-7-Pat1 complex"/>
    <property type="evidence" value="ECO:0007669"/>
    <property type="project" value="TreeGrafter"/>
</dbReference>
<dbReference type="RefSeq" id="XP_013433090.1">
    <property type="nucleotide sequence ID" value="XM_013577636.1"/>
</dbReference>
<evidence type="ECO:0000259" key="7">
    <source>
        <dbReference type="PROSITE" id="PS52002"/>
    </source>
</evidence>